<reference evidence="2" key="1">
    <citation type="submission" date="2022-08" db="EMBL/GenBank/DDBJ databases">
        <title>Novel Bdellovibrio Species Isolated from Svalbard: Designation Bdellovibrio svalbardensis.</title>
        <authorList>
            <person name="Mitchell R.J."/>
            <person name="Choi S.Y."/>
        </authorList>
    </citation>
    <scope>NUCLEOTIDE SEQUENCE</scope>
    <source>
        <strain evidence="2">PAP01</strain>
    </source>
</reference>
<keyword evidence="3" id="KW-1185">Reference proteome</keyword>
<gene>
    <name evidence="2" type="ORF">NWE73_01490</name>
</gene>
<proteinExistence type="predicted"/>
<accession>A0ABT6DDU8</accession>
<organism evidence="2 3">
    <name type="scientific">Bdellovibrio svalbardensis</name>
    <dbReference type="NCBI Taxonomy" id="2972972"/>
    <lineage>
        <taxon>Bacteria</taxon>
        <taxon>Pseudomonadati</taxon>
        <taxon>Bdellovibrionota</taxon>
        <taxon>Bdellovibrionia</taxon>
        <taxon>Bdellovibrionales</taxon>
        <taxon>Pseudobdellovibrionaceae</taxon>
        <taxon>Bdellovibrio</taxon>
    </lineage>
</organism>
<sequence>MKSVVYNSELATIPGLNMLKDVKATFKESGFKGLRKKYGWKVFAGIVVYYLIRDITLYLIIPYLVIDNL</sequence>
<dbReference type="RefSeq" id="WP_277576495.1">
    <property type="nucleotide sequence ID" value="NZ_JANRMI010000001.1"/>
</dbReference>
<keyword evidence="1" id="KW-0472">Membrane</keyword>
<keyword evidence="1" id="KW-1133">Transmembrane helix</keyword>
<evidence type="ECO:0000256" key="1">
    <source>
        <dbReference type="SAM" id="Phobius"/>
    </source>
</evidence>
<dbReference type="EMBL" id="JANRMI010000001">
    <property type="protein sequence ID" value="MDG0815017.1"/>
    <property type="molecule type" value="Genomic_DNA"/>
</dbReference>
<feature type="transmembrane region" description="Helical" evidence="1">
    <location>
        <begin position="42"/>
        <end position="66"/>
    </location>
</feature>
<evidence type="ECO:0000313" key="2">
    <source>
        <dbReference type="EMBL" id="MDG0815017.1"/>
    </source>
</evidence>
<keyword evidence="1" id="KW-0812">Transmembrane</keyword>
<name>A0ABT6DDU8_9BACT</name>
<protein>
    <submittedName>
        <fullName evidence="2">Uncharacterized protein</fullName>
    </submittedName>
</protein>
<comment type="caution">
    <text evidence="2">The sequence shown here is derived from an EMBL/GenBank/DDBJ whole genome shotgun (WGS) entry which is preliminary data.</text>
</comment>
<dbReference type="Proteomes" id="UP001152321">
    <property type="component" value="Unassembled WGS sequence"/>
</dbReference>
<evidence type="ECO:0000313" key="3">
    <source>
        <dbReference type="Proteomes" id="UP001152321"/>
    </source>
</evidence>